<dbReference type="PROSITE" id="PS00380">
    <property type="entry name" value="RHODANESE_1"/>
    <property type="match status" value="1"/>
</dbReference>
<dbReference type="HOGENOM" id="CLU_031618_1_6_2"/>
<evidence type="ECO:0000313" key="6">
    <source>
        <dbReference type="Proteomes" id="UP000241022"/>
    </source>
</evidence>
<dbReference type="EMBL" id="LXWN01000001">
    <property type="protein sequence ID" value="PTL87824.1"/>
    <property type="molecule type" value="Genomic_DNA"/>
</dbReference>
<evidence type="ECO:0000259" key="2">
    <source>
        <dbReference type="PROSITE" id="PS50206"/>
    </source>
</evidence>
<name>A0A0A7V6F4_9ARCH</name>
<feature type="domain" description="Rhodanese" evidence="2">
    <location>
        <begin position="19"/>
        <end position="119"/>
    </location>
</feature>
<accession>A0A0A7V6F4</accession>
<dbReference type="KEGG" id="nbv:T478_0557"/>
<keyword evidence="6" id="KW-1185">Reference proteome</keyword>
<dbReference type="STRING" id="1410606.T478_0557"/>
<evidence type="ECO:0000256" key="1">
    <source>
        <dbReference type="ARBA" id="ARBA00022737"/>
    </source>
</evidence>
<dbReference type="PANTHER" id="PTHR43855">
    <property type="entry name" value="THIOSULFATE SULFURTRANSFERASE"/>
    <property type="match status" value="1"/>
</dbReference>
<proteinExistence type="predicted"/>
<dbReference type="PANTHER" id="PTHR43855:SF1">
    <property type="entry name" value="THIOSULFATE SULFURTRANSFERASE"/>
    <property type="match status" value="1"/>
</dbReference>
<dbReference type="InterPro" id="IPR036873">
    <property type="entry name" value="Rhodanese-like_dom_sf"/>
</dbReference>
<organism evidence="3 5">
    <name type="scientific">Candidatus Nitrosopelagicus brevis</name>
    <dbReference type="NCBI Taxonomy" id="1410606"/>
    <lineage>
        <taxon>Archaea</taxon>
        <taxon>Nitrososphaerota</taxon>
    </lineage>
</organism>
<reference evidence="4" key="2">
    <citation type="submission" date="2016-05" db="EMBL/GenBank/DDBJ databases">
        <authorList>
            <person name="Lavstsen T."/>
            <person name="Jespersen J.S."/>
        </authorList>
    </citation>
    <scope>NUCLEOTIDE SEQUENCE [LARGE SCALE GENOMIC DNA]</scope>
    <source>
        <strain evidence="4">U25</strain>
    </source>
</reference>
<dbReference type="AlphaFoldDB" id="A0A0A7V6F4"/>
<dbReference type="InterPro" id="IPR001307">
    <property type="entry name" value="Thiosulphate_STrfase_CS"/>
</dbReference>
<evidence type="ECO:0000313" key="3">
    <source>
        <dbReference type="EMBL" id="AJA92270.1"/>
    </source>
</evidence>
<evidence type="ECO:0000313" key="4">
    <source>
        <dbReference type="EMBL" id="PTL87824.1"/>
    </source>
</evidence>
<sequence>MIDSDIPIISSKILREKIQENSIRIIDVRRDQEYQQGHITNAVNLPLAKLLNDDSPESIQKIAQDLGISNETPVVIYDDTFGALSSRVVWALQYIGHKDVKLLDVTFSQWKDLGYEISTEVPEIETATHSVKINPEIMATAEYLEKVKENKNVVIIDNRERLNYLEQHIPGAINIPYRTLATDGKILRTKEGMKTLLKNRGIPEDAEIITYCGSVGTLSGLAYYALKSIGIPNVKLYVHSFKEWKSLEKPIDKQENANYWDLSAE</sequence>
<keyword evidence="4" id="KW-0808">Transferase</keyword>
<feature type="domain" description="Rhodanese" evidence="2">
    <location>
        <begin position="149"/>
        <end position="253"/>
    </location>
</feature>
<dbReference type="Proteomes" id="UP000030944">
    <property type="component" value="Chromosome"/>
</dbReference>
<reference evidence="6" key="3">
    <citation type="submission" date="2016-05" db="EMBL/GenBank/DDBJ databases">
        <authorList>
            <person name="Dupont C."/>
            <person name="Santoro A."/>
        </authorList>
    </citation>
    <scope>NUCLEOTIDE SEQUENCE [LARGE SCALE GENOMIC DNA]</scope>
    <source>
        <strain evidence="6">U25</strain>
    </source>
</reference>
<dbReference type="InterPro" id="IPR051126">
    <property type="entry name" value="Thiosulfate_sulfurtransferase"/>
</dbReference>
<dbReference type="Gene3D" id="3.40.250.10">
    <property type="entry name" value="Rhodanese-like domain"/>
    <property type="match status" value="2"/>
</dbReference>
<dbReference type="EMBL" id="CP007026">
    <property type="protein sequence ID" value="AJA92270.1"/>
    <property type="molecule type" value="Genomic_DNA"/>
</dbReference>
<dbReference type="InterPro" id="IPR001763">
    <property type="entry name" value="Rhodanese-like_dom"/>
</dbReference>
<reference evidence="3 5" key="1">
    <citation type="journal article" date="2015" name="Proc. Natl. Acad. Sci. U.S.A.">
        <title>Genomic and proteomic characterization of "Candidatus Nitrosopelagicus brevis": An ammonia-oxidizing archaeon from the open ocean.</title>
        <authorList>
            <person name="Santoro A.E."/>
            <person name="Dupont C.L."/>
            <person name="Richter R.A."/>
            <person name="Craig M.T."/>
            <person name="Carini P."/>
            <person name="McIlvin M.R."/>
            <person name="Yang Y."/>
            <person name="Orsi W.D."/>
            <person name="Moran D.M."/>
            <person name="Saito M.A."/>
        </authorList>
    </citation>
    <scope>NUCLEOTIDE SEQUENCE [LARGE SCALE GENOMIC DNA]</scope>
    <source>
        <strain evidence="3">CN25</strain>
        <strain evidence="5">V2</strain>
    </source>
</reference>
<reference evidence="4 6" key="4">
    <citation type="submission" date="2018-04" db="EMBL/GenBank/DDBJ databases">
        <title>Transcriptomics of ammonia oxidizing archaea.</title>
        <authorList>
            <person name="Carini P."/>
        </authorList>
    </citation>
    <scope>NUCLEOTIDE SEQUENCE [LARGE SCALE GENOMIC DNA]</scope>
    <source>
        <strain evidence="4 6">U25</strain>
    </source>
</reference>
<protein>
    <submittedName>
        <fullName evidence="3">Rhodanese-like protein</fullName>
    </submittedName>
    <submittedName>
        <fullName evidence="4">Sulfurtransferase</fullName>
    </submittedName>
</protein>
<dbReference type="GO" id="GO:0004792">
    <property type="term" value="F:thiosulfate-cyanide sulfurtransferase activity"/>
    <property type="evidence" value="ECO:0007669"/>
    <property type="project" value="InterPro"/>
</dbReference>
<dbReference type="RefSeq" id="WP_048105006.1">
    <property type="nucleotide sequence ID" value="NZ_CP007026.1"/>
</dbReference>
<gene>
    <name evidence="4" type="ORF">A7X95_00610</name>
    <name evidence="3" type="ORF">T478_0557</name>
</gene>
<dbReference type="SUPFAM" id="SSF52821">
    <property type="entry name" value="Rhodanese/Cell cycle control phosphatase"/>
    <property type="match status" value="2"/>
</dbReference>
<dbReference type="Proteomes" id="UP000241022">
    <property type="component" value="Unassembled WGS sequence"/>
</dbReference>
<dbReference type="Pfam" id="PF00581">
    <property type="entry name" value="Rhodanese"/>
    <property type="match status" value="2"/>
</dbReference>
<evidence type="ECO:0000313" key="5">
    <source>
        <dbReference type="Proteomes" id="UP000030944"/>
    </source>
</evidence>
<dbReference type="PROSITE" id="PS50206">
    <property type="entry name" value="RHODANESE_3"/>
    <property type="match status" value="2"/>
</dbReference>
<keyword evidence="1" id="KW-0677">Repeat</keyword>
<dbReference type="CDD" id="cd01448">
    <property type="entry name" value="TST_Repeat_1"/>
    <property type="match status" value="1"/>
</dbReference>
<dbReference type="SMART" id="SM00450">
    <property type="entry name" value="RHOD"/>
    <property type="match status" value="2"/>
</dbReference>
<dbReference type="GeneID" id="24816451"/>
<dbReference type="OrthoDB" id="9977at2157"/>